<dbReference type="GO" id="GO:0019323">
    <property type="term" value="P:pentose catabolic process"/>
    <property type="evidence" value="ECO:0007669"/>
    <property type="project" value="TreeGrafter"/>
</dbReference>
<dbReference type="KEGG" id="ttz:FHG85_12115"/>
<dbReference type="GO" id="GO:0046872">
    <property type="term" value="F:metal ion binding"/>
    <property type="evidence" value="ECO:0007669"/>
    <property type="project" value="UniProtKB-KW"/>
</dbReference>
<dbReference type="PANTHER" id="PTHR22789:SF0">
    <property type="entry name" value="3-OXO-TETRONATE 4-PHOSPHATE DECARBOXYLASE-RELATED"/>
    <property type="match status" value="1"/>
</dbReference>
<organism evidence="4 5">
    <name type="scientific">Tenuifilum thalassicum</name>
    <dbReference type="NCBI Taxonomy" id="2590900"/>
    <lineage>
        <taxon>Bacteria</taxon>
        <taxon>Pseudomonadati</taxon>
        <taxon>Bacteroidota</taxon>
        <taxon>Bacteroidia</taxon>
        <taxon>Bacteroidales</taxon>
        <taxon>Tenuifilaceae</taxon>
        <taxon>Tenuifilum</taxon>
    </lineage>
</organism>
<evidence type="ECO:0000256" key="1">
    <source>
        <dbReference type="ARBA" id="ARBA00022723"/>
    </source>
</evidence>
<name>A0A7D4AYQ3_9BACT</name>
<accession>A0A7D4AYQ3</accession>
<dbReference type="AlphaFoldDB" id="A0A7D4AYQ3"/>
<keyword evidence="1" id="KW-0479">Metal-binding</keyword>
<feature type="domain" description="Class II aldolase/adducin N-terminal" evidence="3">
    <location>
        <begin position="46"/>
        <end position="192"/>
    </location>
</feature>
<dbReference type="Pfam" id="PF00596">
    <property type="entry name" value="Aldolase_II"/>
    <property type="match status" value="1"/>
</dbReference>
<keyword evidence="2" id="KW-0456">Lyase</keyword>
<evidence type="ECO:0000313" key="4">
    <source>
        <dbReference type="EMBL" id="QKG80974.1"/>
    </source>
</evidence>
<dbReference type="Proteomes" id="UP000500961">
    <property type="component" value="Chromosome"/>
</dbReference>
<dbReference type="Gene3D" id="3.40.225.10">
    <property type="entry name" value="Class II aldolase/adducin N-terminal domain"/>
    <property type="match status" value="1"/>
</dbReference>
<evidence type="ECO:0000259" key="3">
    <source>
        <dbReference type="Pfam" id="PF00596"/>
    </source>
</evidence>
<dbReference type="InterPro" id="IPR036409">
    <property type="entry name" value="Aldolase_II/adducin_N_sf"/>
</dbReference>
<dbReference type="InterPro" id="IPR001303">
    <property type="entry name" value="Aldolase_II/adducin_N"/>
</dbReference>
<proteinExistence type="predicted"/>
<protein>
    <submittedName>
        <fullName evidence="4">Class II aldolase/adducin family protein</fullName>
    </submittedName>
</protein>
<evidence type="ECO:0000256" key="2">
    <source>
        <dbReference type="ARBA" id="ARBA00023239"/>
    </source>
</evidence>
<evidence type="ECO:0000313" key="5">
    <source>
        <dbReference type="Proteomes" id="UP000500961"/>
    </source>
</evidence>
<reference evidence="4 5" key="1">
    <citation type="submission" date="2019-07" db="EMBL/GenBank/DDBJ databases">
        <title>Thalassofilum flectens gen. nov., sp. nov., a novel moderate thermophilic anaerobe from a shallow sea hot spring in Kunashir Island (Russia), representing a new family in the order Bacteroidales, and proposal of Thalassofilacea fam. nov.</title>
        <authorList>
            <person name="Kochetkova T.V."/>
            <person name="Podosokorskaya O.A."/>
            <person name="Novikov A."/>
            <person name="Elcheninov A.G."/>
            <person name="Toshchakov S.V."/>
            <person name="Kublanov I.V."/>
        </authorList>
    </citation>
    <scope>NUCLEOTIDE SEQUENCE [LARGE SCALE GENOMIC DNA]</scope>
    <source>
        <strain evidence="4 5">38-H</strain>
    </source>
</reference>
<dbReference type="PANTHER" id="PTHR22789">
    <property type="entry name" value="FUCULOSE PHOSPHATE ALDOLASE"/>
    <property type="match status" value="1"/>
</dbReference>
<dbReference type="GO" id="GO:0016832">
    <property type="term" value="F:aldehyde-lyase activity"/>
    <property type="evidence" value="ECO:0007669"/>
    <property type="project" value="TreeGrafter"/>
</dbReference>
<keyword evidence="5" id="KW-1185">Reference proteome</keyword>
<gene>
    <name evidence="4" type="ORF">FHG85_12115</name>
</gene>
<dbReference type="RefSeq" id="WP_173076266.1">
    <property type="nucleotide sequence ID" value="NZ_CP041345.1"/>
</dbReference>
<sequence>MKDGIIKFNCNWTKTDPIESPYIDELIHWHKVLFQKGFVGVDKKGVGFGNLSCRTTNNEFVITGSGTGGIAEIGQQHFALVTSFNIHRNTVDSTGPIIASSESMTHAVLYLCDPKIGAVIHVHNLPMWRALLRKVPKTDKSAEYGTPEMAKEVIKLYSQTDLKDRGILVMAGHEEGIITFGPDIASAAKLLLHWAEQIG</sequence>
<dbReference type="SUPFAM" id="SSF53639">
    <property type="entry name" value="AraD/HMP-PK domain-like"/>
    <property type="match status" value="1"/>
</dbReference>
<dbReference type="InterPro" id="IPR050197">
    <property type="entry name" value="Aldolase_class_II_sugar_metab"/>
</dbReference>
<dbReference type="EMBL" id="CP041345">
    <property type="protein sequence ID" value="QKG80974.1"/>
    <property type="molecule type" value="Genomic_DNA"/>
</dbReference>
<dbReference type="GO" id="GO:0005829">
    <property type="term" value="C:cytosol"/>
    <property type="evidence" value="ECO:0007669"/>
    <property type="project" value="TreeGrafter"/>
</dbReference>